<organism evidence="9 10">
    <name type="scientific">Brachybacterium halotolerans</name>
    <dbReference type="NCBI Taxonomy" id="2795215"/>
    <lineage>
        <taxon>Bacteria</taxon>
        <taxon>Bacillati</taxon>
        <taxon>Actinomycetota</taxon>
        <taxon>Actinomycetes</taxon>
        <taxon>Micrococcales</taxon>
        <taxon>Dermabacteraceae</taxon>
        <taxon>Brachybacterium</taxon>
    </lineage>
</organism>
<evidence type="ECO:0000313" key="9">
    <source>
        <dbReference type="EMBL" id="MBK0331074.1"/>
    </source>
</evidence>
<feature type="active site" evidence="5">
    <location>
        <position position="40"/>
    </location>
</feature>
<comment type="similarity">
    <text evidence="1 6">Belongs to the acylphosphatase family.</text>
</comment>
<keyword evidence="10" id="KW-1185">Reference proteome</keyword>
<gene>
    <name evidence="9" type="ORF">I8D64_06615</name>
</gene>
<comment type="catalytic activity">
    <reaction evidence="4 5">
        <text>an acyl phosphate + H2O = a carboxylate + phosphate + H(+)</text>
        <dbReference type="Rhea" id="RHEA:14965"/>
        <dbReference type="ChEBI" id="CHEBI:15377"/>
        <dbReference type="ChEBI" id="CHEBI:15378"/>
        <dbReference type="ChEBI" id="CHEBI:29067"/>
        <dbReference type="ChEBI" id="CHEBI:43474"/>
        <dbReference type="ChEBI" id="CHEBI:59918"/>
        <dbReference type="EC" id="3.6.1.7"/>
    </reaction>
</comment>
<proteinExistence type="inferred from homology"/>
<dbReference type="RefSeq" id="WP_200501744.1">
    <property type="nucleotide sequence ID" value="NZ_JAEDAJ010000003.1"/>
</dbReference>
<dbReference type="InterPro" id="IPR020456">
    <property type="entry name" value="Acylphosphatase"/>
</dbReference>
<feature type="domain" description="Acylphosphatase-like" evidence="8">
    <location>
        <begin position="7"/>
        <end position="93"/>
    </location>
</feature>
<dbReference type="PROSITE" id="PS00150">
    <property type="entry name" value="ACYLPHOSPHATASE_1"/>
    <property type="match status" value="1"/>
</dbReference>
<dbReference type="InterPro" id="IPR001792">
    <property type="entry name" value="Acylphosphatase-like_dom"/>
</dbReference>
<dbReference type="Pfam" id="PF00708">
    <property type="entry name" value="Acylphosphatase"/>
    <property type="match status" value="1"/>
</dbReference>
<evidence type="ECO:0000256" key="3">
    <source>
        <dbReference type="ARBA" id="ARBA00015991"/>
    </source>
</evidence>
<dbReference type="PANTHER" id="PTHR47268">
    <property type="entry name" value="ACYLPHOSPHATASE"/>
    <property type="match status" value="1"/>
</dbReference>
<comment type="caution">
    <text evidence="9">The sequence shown here is derived from an EMBL/GenBank/DDBJ whole genome shotgun (WGS) entry which is preliminary data.</text>
</comment>
<dbReference type="InterPro" id="IPR036046">
    <property type="entry name" value="Acylphosphatase-like_dom_sf"/>
</dbReference>
<reference evidence="9 10" key="1">
    <citation type="submission" date="2020-12" db="EMBL/GenBank/DDBJ databases">
        <title>Brachybacterium sp. MASK1Z-5, whole genome shotgun sequence.</title>
        <authorList>
            <person name="Tuo L."/>
        </authorList>
    </citation>
    <scope>NUCLEOTIDE SEQUENCE [LARGE SCALE GENOMIC DNA]</scope>
    <source>
        <strain evidence="9 10">MASK1Z-5</strain>
    </source>
</reference>
<evidence type="ECO:0000256" key="5">
    <source>
        <dbReference type="PROSITE-ProRule" id="PRU00520"/>
    </source>
</evidence>
<evidence type="ECO:0000256" key="7">
    <source>
        <dbReference type="SAM" id="MobiDB-lite"/>
    </source>
</evidence>
<evidence type="ECO:0000256" key="2">
    <source>
        <dbReference type="ARBA" id="ARBA00012150"/>
    </source>
</evidence>
<evidence type="ECO:0000259" key="8">
    <source>
        <dbReference type="PROSITE" id="PS51160"/>
    </source>
</evidence>
<protein>
    <recommendedName>
        <fullName evidence="3 5">acylphosphatase</fullName>
        <ecNumber evidence="2 5">3.6.1.7</ecNumber>
    </recommendedName>
</protein>
<dbReference type="InterPro" id="IPR017968">
    <property type="entry name" value="Acylphosphatase_CS"/>
</dbReference>
<dbReference type="EC" id="3.6.1.7" evidence="2 5"/>
<sequence>MSTSSIRRIVRVSGSVQGVGFRWAAADRAEALGVSGTVRNLLDGTVEADVEGPEDAVRQMLAWLEEGPTSARVSGTEVREEQPRGTSGFRIAG</sequence>
<dbReference type="Gene3D" id="3.30.70.100">
    <property type="match status" value="1"/>
</dbReference>
<feature type="active site" evidence="5">
    <location>
        <position position="22"/>
    </location>
</feature>
<evidence type="ECO:0000256" key="4">
    <source>
        <dbReference type="ARBA" id="ARBA00047645"/>
    </source>
</evidence>
<accession>A0ABS1B8U4</accession>
<evidence type="ECO:0000256" key="1">
    <source>
        <dbReference type="ARBA" id="ARBA00005614"/>
    </source>
</evidence>
<dbReference type="EMBL" id="JAEDAJ010000003">
    <property type="protein sequence ID" value="MBK0331074.1"/>
    <property type="molecule type" value="Genomic_DNA"/>
</dbReference>
<keyword evidence="5" id="KW-0378">Hydrolase</keyword>
<feature type="region of interest" description="Disordered" evidence="7">
    <location>
        <begin position="68"/>
        <end position="93"/>
    </location>
</feature>
<evidence type="ECO:0000256" key="6">
    <source>
        <dbReference type="RuleBase" id="RU004168"/>
    </source>
</evidence>
<dbReference type="PANTHER" id="PTHR47268:SF4">
    <property type="entry name" value="ACYLPHOSPHATASE"/>
    <property type="match status" value="1"/>
</dbReference>
<dbReference type="PRINTS" id="PR00112">
    <property type="entry name" value="ACYLPHPHTASE"/>
</dbReference>
<evidence type="ECO:0000313" key="10">
    <source>
        <dbReference type="Proteomes" id="UP000612352"/>
    </source>
</evidence>
<dbReference type="PROSITE" id="PS51160">
    <property type="entry name" value="ACYLPHOSPHATASE_3"/>
    <property type="match status" value="1"/>
</dbReference>
<dbReference type="Proteomes" id="UP000612352">
    <property type="component" value="Unassembled WGS sequence"/>
</dbReference>
<dbReference type="SUPFAM" id="SSF54975">
    <property type="entry name" value="Acylphosphatase/BLUF domain-like"/>
    <property type="match status" value="1"/>
</dbReference>
<name>A0ABS1B8U4_9MICO</name>